<reference evidence="2" key="1">
    <citation type="journal article" date="2014" name="Int. J. Syst. Evol. Microbiol.">
        <title>Complete genome of a new Firmicutes species belonging to the dominant human colonic microbiota ('Ruminococcus bicirculans') reveals two chromosomes and a selective capacity to utilize plant glucans.</title>
        <authorList>
            <consortium name="NISC Comparative Sequencing Program"/>
            <person name="Wegmann U."/>
            <person name="Louis P."/>
            <person name="Goesmann A."/>
            <person name="Henrissat B."/>
            <person name="Duncan S.H."/>
            <person name="Flint H.J."/>
        </authorList>
    </citation>
    <scope>NUCLEOTIDE SEQUENCE</scope>
    <source>
        <strain evidence="2">CGMCC 1.11013</strain>
    </source>
</reference>
<dbReference type="InterPro" id="IPR045629">
    <property type="entry name" value="DUF6232"/>
</dbReference>
<protein>
    <submittedName>
        <fullName evidence="3">QacE</fullName>
    </submittedName>
</protein>
<gene>
    <name evidence="3" type="ORF">BG57_03990</name>
    <name evidence="2" type="ORF">GCM10010985_16560</name>
</gene>
<keyword evidence="1" id="KW-0472">Membrane</keyword>
<dbReference type="EMBL" id="BMEG01000002">
    <property type="protein sequence ID" value="GGD63145.1"/>
    <property type="molecule type" value="Genomic_DNA"/>
</dbReference>
<organism evidence="3 4">
    <name type="scientific">Caballeronia grimmiae</name>
    <dbReference type="NCBI Taxonomy" id="1071679"/>
    <lineage>
        <taxon>Bacteria</taxon>
        <taxon>Pseudomonadati</taxon>
        <taxon>Pseudomonadota</taxon>
        <taxon>Betaproteobacteria</taxon>
        <taxon>Burkholderiales</taxon>
        <taxon>Burkholderiaceae</taxon>
        <taxon>Caballeronia</taxon>
    </lineage>
</organism>
<dbReference type="RefSeq" id="WP_052005810.1">
    <property type="nucleotide sequence ID" value="NZ_BMEG01000002.1"/>
</dbReference>
<dbReference type="Proteomes" id="UP000597138">
    <property type="component" value="Unassembled WGS sequence"/>
</dbReference>
<comment type="caution">
    <text evidence="3">The sequence shown here is derived from an EMBL/GenBank/DDBJ whole genome shotgun (WGS) entry which is preliminary data.</text>
</comment>
<evidence type="ECO:0000256" key="1">
    <source>
        <dbReference type="SAM" id="Phobius"/>
    </source>
</evidence>
<name>A0A069P2S9_9BURK</name>
<keyword evidence="1" id="KW-0812">Transmembrane</keyword>
<evidence type="ECO:0000313" key="2">
    <source>
        <dbReference type="EMBL" id="GGD63145.1"/>
    </source>
</evidence>
<reference evidence="2" key="4">
    <citation type="submission" date="2024-05" db="EMBL/GenBank/DDBJ databases">
        <authorList>
            <person name="Sun Q."/>
            <person name="Zhou Y."/>
        </authorList>
    </citation>
    <scope>NUCLEOTIDE SEQUENCE</scope>
    <source>
        <strain evidence="2">CGMCC 1.11013</strain>
    </source>
</reference>
<sequence length="139" mass="14763">MSDIQEPTFGTSAPRGTAEERIFLDEGAIKVTNARLLVPGNTFAMSGITSVKHIEKDRSWLAGTILVAVGVILLFCGLTFVPMAVIALIPGAILLARGKPKYAISLMTSSGEVTAFSSQDKGLVRRVVDALNNAIVYRG</sequence>
<dbReference type="Pfam" id="PF19744">
    <property type="entry name" value="DUF6232"/>
    <property type="match status" value="1"/>
</dbReference>
<dbReference type="EMBL" id="JFHE01000011">
    <property type="protein sequence ID" value="KDR34742.1"/>
    <property type="molecule type" value="Genomic_DNA"/>
</dbReference>
<dbReference type="AlphaFoldDB" id="A0A069P2S9"/>
<keyword evidence="5" id="KW-1185">Reference proteome</keyword>
<proteinExistence type="predicted"/>
<reference evidence="3 4" key="2">
    <citation type="submission" date="2014-03" db="EMBL/GenBank/DDBJ databases">
        <title>Draft Genome Sequences of Four Burkholderia Strains.</title>
        <authorList>
            <person name="Liu X.Y."/>
            <person name="Li C.X."/>
            <person name="Xu J.H."/>
        </authorList>
    </citation>
    <scope>NUCLEOTIDE SEQUENCE [LARGE SCALE GENOMIC DNA]</scope>
    <source>
        <strain evidence="3 4">R27</strain>
    </source>
</reference>
<keyword evidence="1" id="KW-1133">Transmembrane helix</keyword>
<feature type="transmembrane region" description="Helical" evidence="1">
    <location>
        <begin position="65"/>
        <end position="96"/>
    </location>
</feature>
<accession>A0A069P2S9</accession>
<evidence type="ECO:0000313" key="4">
    <source>
        <dbReference type="Proteomes" id="UP000027439"/>
    </source>
</evidence>
<reference evidence="5" key="3">
    <citation type="journal article" date="2019" name="Int. J. Syst. Evol. Microbiol.">
        <title>The Global Catalogue of Microorganisms (GCM) 10K type strain sequencing project: providing services to taxonomists for standard genome sequencing and annotation.</title>
        <authorList>
            <consortium name="The Broad Institute Genomics Platform"/>
            <consortium name="The Broad Institute Genome Sequencing Center for Infectious Disease"/>
            <person name="Wu L."/>
            <person name="Ma J."/>
        </authorList>
    </citation>
    <scope>NUCLEOTIDE SEQUENCE [LARGE SCALE GENOMIC DNA]</scope>
    <source>
        <strain evidence="5">CGMCC 1.11013</strain>
    </source>
</reference>
<dbReference type="Proteomes" id="UP000027439">
    <property type="component" value="Unassembled WGS sequence"/>
</dbReference>
<evidence type="ECO:0000313" key="3">
    <source>
        <dbReference type="EMBL" id="KDR34742.1"/>
    </source>
</evidence>
<evidence type="ECO:0000313" key="5">
    <source>
        <dbReference type="Proteomes" id="UP000597138"/>
    </source>
</evidence>
<dbReference type="STRING" id="1071679.BG57_03990"/>
<dbReference type="OrthoDB" id="8903924at2"/>